<organism evidence="1 2">
    <name type="scientific">Candidatus Lloydbacteria bacterium RIFCSPHIGHO2_01_FULL_49_22</name>
    <dbReference type="NCBI Taxonomy" id="1798658"/>
    <lineage>
        <taxon>Bacteria</taxon>
        <taxon>Candidatus Lloydiibacteriota</taxon>
    </lineage>
</organism>
<dbReference type="Pfam" id="PF00300">
    <property type="entry name" value="His_Phos_1"/>
    <property type="match status" value="1"/>
</dbReference>
<name>A0A1G2CWS9_9BACT</name>
<dbReference type="Proteomes" id="UP000177122">
    <property type="component" value="Unassembled WGS sequence"/>
</dbReference>
<dbReference type="AlphaFoldDB" id="A0A1G2CWS9"/>
<evidence type="ECO:0000313" key="2">
    <source>
        <dbReference type="Proteomes" id="UP000177122"/>
    </source>
</evidence>
<evidence type="ECO:0008006" key="3">
    <source>
        <dbReference type="Google" id="ProtNLM"/>
    </source>
</evidence>
<gene>
    <name evidence="1" type="ORF">A2845_03455</name>
</gene>
<proteinExistence type="predicted"/>
<protein>
    <recommendedName>
        <fullName evidence="3">Phosphoglycerate mutase</fullName>
    </recommendedName>
</protein>
<comment type="caution">
    <text evidence="1">The sequence shown here is derived from an EMBL/GenBank/DDBJ whole genome shotgun (WGS) entry which is preliminary data.</text>
</comment>
<dbReference type="InterPro" id="IPR029033">
    <property type="entry name" value="His_PPase_superfam"/>
</dbReference>
<dbReference type="EMBL" id="MHLI01000006">
    <property type="protein sequence ID" value="OGZ05835.1"/>
    <property type="molecule type" value="Genomic_DNA"/>
</dbReference>
<evidence type="ECO:0000313" key="1">
    <source>
        <dbReference type="EMBL" id="OGZ05835.1"/>
    </source>
</evidence>
<dbReference type="SUPFAM" id="SSF53254">
    <property type="entry name" value="Phosphoglycerate mutase-like"/>
    <property type="match status" value="1"/>
</dbReference>
<dbReference type="Gene3D" id="3.40.50.1240">
    <property type="entry name" value="Phosphoglycerate mutase-like"/>
    <property type="match status" value="1"/>
</dbReference>
<reference evidence="1 2" key="1">
    <citation type="journal article" date="2016" name="Nat. Commun.">
        <title>Thousands of microbial genomes shed light on interconnected biogeochemical processes in an aquifer system.</title>
        <authorList>
            <person name="Anantharaman K."/>
            <person name="Brown C.T."/>
            <person name="Hug L.A."/>
            <person name="Sharon I."/>
            <person name="Castelle C.J."/>
            <person name="Probst A.J."/>
            <person name="Thomas B.C."/>
            <person name="Singh A."/>
            <person name="Wilkins M.J."/>
            <person name="Karaoz U."/>
            <person name="Brodie E.L."/>
            <person name="Williams K.H."/>
            <person name="Hubbard S.S."/>
            <person name="Banfield J.F."/>
        </authorList>
    </citation>
    <scope>NUCLEOTIDE SEQUENCE [LARGE SCALE GENOMIC DNA]</scope>
</reference>
<accession>A0A1G2CWS9</accession>
<sequence>MNHIPDLEILCLRHGKTNYTEKFPDLTPDGILHVRKVATETVLPWILKHGINPRVLGIVASPAPRALGTAANVAEVIGYQGKILPQGEIGPMARRDSVRAALVYRDLRAGKQYVSYETDPAFRDRTIFETPPEVRARWYAFLADYIRCARIHGPRHMIFVSHYEVLCNIVHDLFGIVASEPAELRHAEPIFLSVSDYAPSVSVIISGQFRGKEALGVLDLWDHSFERRL</sequence>
<dbReference type="InterPro" id="IPR013078">
    <property type="entry name" value="His_Pase_superF_clade-1"/>
</dbReference>